<keyword evidence="2" id="KW-0732">Signal</keyword>
<evidence type="ECO:0000259" key="5">
    <source>
        <dbReference type="Pfam" id="PF01755"/>
    </source>
</evidence>
<evidence type="ECO:0000256" key="1">
    <source>
        <dbReference type="ARBA" id="ARBA00006721"/>
    </source>
</evidence>
<dbReference type="GO" id="GO:0050211">
    <property type="term" value="F:procollagen galactosyltransferase activity"/>
    <property type="evidence" value="ECO:0007669"/>
    <property type="project" value="TreeGrafter"/>
</dbReference>
<dbReference type="InterPro" id="IPR002654">
    <property type="entry name" value="Glyco_trans_25"/>
</dbReference>
<evidence type="ECO:0000313" key="6">
    <source>
        <dbReference type="Ensembl" id="ENSOSIP00000051747.1"/>
    </source>
</evidence>
<sequence>MPCHRFLVSLLSLKWSAILLECSLLMRTVGALWALLAALLAGGASEPVTAVTEPLQPESPLQKPKVMIAILARNAAHSLPYYLGCIDRLEYPKDRIAIWAATDHNVDNTTAMLREWLRKVQQVYHFVEWRPMEEPRSFTDEWGPKHWPPSRFNHVMKLRQAALKAARERWADYILFADTDNLLTNPRVLDLLIAENLTLVAPMLESRSLYSNFWCGITPQGYYRRTPDYQPIREWKRVGCFRVPMVHSTFLVDLRRESSKELTFYPPHPDYSWAFDDIMVFAFSARQADVQMFLCNREHYGFLPVPLKAQQTVEDEAESFIHTITEALIEHDMAPSEHVHMLPPPQIKMGFEEIFLINLKRRLDRRQRMLKTMASLGLQATSVDAVDGKALNTSQLQMLGIEMLPGYKDPYSGRVLTRGEIGCFLSHHSIWRQVTERGFQKVLVLEDDVRFEPRFRRRLEAIMEDVERAQLDWDLIYVGRKRMQVHQPEQSVNGVNNLVVADYSYWTLGYALSNQGARKLLDAEPFKKMLPVDEFLPIMFNKHPNKGPGLTDRSTTLIFPAHPAQVCSFASADSPFSPVRAAHR</sequence>
<dbReference type="InterPro" id="IPR029044">
    <property type="entry name" value="Nucleotide-diphossugar_trans"/>
</dbReference>
<keyword evidence="4" id="KW-0325">Glycoprotein</keyword>
<protein>
    <submittedName>
        <fullName evidence="6">Collagen beta(1-O)galactosyltransferase 2b</fullName>
    </submittedName>
</protein>
<accession>A0A8C8A2S7</accession>
<keyword evidence="3" id="KW-0256">Endoplasmic reticulum</keyword>
<dbReference type="Ensembl" id="ENSOSIT00000054329.1">
    <property type="protein sequence ID" value="ENSOSIP00000051747.1"/>
    <property type="gene ID" value="ENSOSIG00000023945.1"/>
</dbReference>
<organism evidence="6 7">
    <name type="scientific">Oryzias sinensis</name>
    <name type="common">Chinese medaka</name>
    <dbReference type="NCBI Taxonomy" id="183150"/>
    <lineage>
        <taxon>Eukaryota</taxon>
        <taxon>Metazoa</taxon>
        <taxon>Chordata</taxon>
        <taxon>Craniata</taxon>
        <taxon>Vertebrata</taxon>
        <taxon>Euteleostomi</taxon>
        <taxon>Actinopterygii</taxon>
        <taxon>Neopterygii</taxon>
        <taxon>Teleostei</taxon>
        <taxon>Neoteleostei</taxon>
        <taxon>Acanthomorphata</taxon>
        <taxon>Ovalentaria</taxon>
        <taxon>Atherinomorphae</taxon>
        <taxon>Beloniformes</taxon>
        <taxon>Adrianichthyidae</taxon>
        <taxon>Oryziinae</taxon>
        <taxon>Oryzias</taxon>
    </lineage>
</organism>
<dbReference type="SUPFAM" id="SSF53448">
    <property type="entry name" value="Nucleotide-diphospho-sugar transferases"/>
    <property type="match status" value="1"/>
</dbReference>
<evidence type="ECO:0000313" key="7">
    <source>
        <dbReference type="Proteomes" id="UP000694383"/>
    </source>
</evidence>
<reference evidence="6" key="1">
    <citation type="submission" date="2025-08" db="UniProtKB">
        <authorList>
            <consortium name="Ensembl"/>
        </authorList>
    </citation>
    <scope>IDENTIFICATION</scope>
</reference>
<dbReference type="InterPro" id="IPR050757">
    <property type="entry name" value="Collagen_mod_GT25"/>
</dbReference>
<comment type="similarity">
    <text evidence="1">Belongs to the glycosyltransferase 25 family.</text>
</comment>
<keyword evidence="7" id="KW-1185">Reference proteome</keyword>
<dbReference type="FunFam" id="3.90.550.10:FF:000048">
    <property type="entry name" value="Glycosyltransferase 25 family member 1"/>
    <property type="match status" value="1"/>
</dbReference>
<dbReference type="Gene3D" id="3.90.550.10">
    <property type="entry name" value="Spore Coat Polysaccharide Biosynthesis Protein SpsA, Chain A"/>
    <property type="match status" value="1"/>
</dbReference>
<dbReference type="GeneTree" id="ENSGT01030000234558"/>
<dbReference type="CDD" id="cd06532">
    <property type="entry name" value="Glyco_transf_25"/>
    <property type="match status" value="1"/>
</dbReference>
<name>A0A8C8A2S7_9TELE</name>
<dbReference type="PANTHER" id="PTHR10730:SF8">
    <property type="entry name" value="PROCOLLAGEN GALACTOSYLTRANSFERASE 2"/>
    <property type="match status" value="1"/>
</dbReference>
<reference evidence="6" key="2">
    <citation type="submission" date="2025-09" db="UniProtKB">
        <authorList>
            <consortium name="Ensembl"/>
        </authorList>
    </citation>
    <scope>IDENTIFICATION</scope>
</reference>
<evidence type="ECO:0000256" key="4">
    <source>
        <dbReference type="ARBA" id="ARBA00023180"/>
    </source>
</evidence>
<dbReference type="PANTHER" id="PTHR10730">
    <property type="entry name" value="PROCOLLAGEN-LYSINE,2-OXOGLUTARATE 5-DIOXYGENASE/GLYCOSYLTRANSFERASE 25 FAMILY MEMBER"/>
    <property type="match status" value="1"/>
</dbReference>
<dbReference type="Pfam" id="PF01755">
    <property type="entry name" value="Glyco_transf_25"/>
    <property type="match status" value="1"/>
</dbReference>
<feature type="domain" description="Glycosyl transferase family 25" evidence="5">
    <location>
        <begin position="352"/>
        <end position="535"/>
    </location>
</feature>
<proteinExistence type="inferred from homology"/>
<evidence type="ECO:0000256" key="3">
    <source>
        <dbReference type="ARBA" id="ARBA00022824"/>
    </source>
</evidence>
<dbReference type="Proteomes" id="UP000694383">
    <property type="component" value="Unplaced"/>
</dbReference>
<dbReference type="AlphaFoldDB" id="A0A8C8A2S7"/>
<evidence type="ECO:0000256" key="2">
    <source>
        <dbReference type="ARBA" id="ARBA00022729"/>
    </source>
</evidence>